<dbReference type="EMBL" id="MK256934">
    <property type="protein sequence ID" value="QBJ27729.1"/>
    <property type="molecule type" value="Genomic_DNA"/>
</dbReference>
<protein>
    <submittedName>
        <fullName evidence="1">Uncharacterized protein</fullName>
    </submittedName>
</protein>
<proteinExistence type="predicted"/>
<name>A0A481WFY3_PLESH</name>
<dbReference type="AlphaFoldDB" id="A0A481WFY3"/>
<sequence>MTQVSSAVAGIYKTRALPKLHLKVYARMGNFLPPQIKR</sequence>
<reference evidence="1" key="1">
    <citation type="journal article" date="2019" name="J. Microbiol. Methods">
        <title>Plesiomonas shigelloides sipD mutant, generated by an efficient gene transfer system, is less invasive.</title>
        <authorList>
            <person name="Xi D."/>
            <person name="Jing F."/>
            <person name="Liu Q."/>
            <person name="Cao B."/>
        </authorList>
    </citation>
    <scope>NUCLEOTIDE SEQUENCE</scope>
    <source>
        <strain evidence="1">G5884</strain>
    </source>
</reference>
<organism evidence="1">
    <name type="scientific">Plesiomonas shigelloides</name>
    <name type="common">Aeromonas shigelloides</name>
    <dbReference type="NCBI Taxonomy" id="703"/>
    <lineage>
        <taxon>Bacteria</taxon>
        <taxon>Pseudomonadati</taxon>
        <taxon>Pseudomonadota</taxon>
        <taxon>Gammaproteobacteria</taxon>
        <taxon>Enterobacterales</taxon>
        <taxon>Enterobacteriaceae</taxon>
        <taxon>Plesiomonas</taxon>
    </lineage>
</organism>
<accession>A0A481WFY3</accession>
<evidence type="ECO:0000313" key="1">
    <source>
        <dbReference type="EMBL" id="QBJ27729.1"/>
    </source>
</evidence>